<evidence type="ECO:0000256" key="1">
    <source>
        <dbReference type="ARBA" id="ARBA00007587"/>
    </source>
</evidence>
<dbReference type="SUPFAM" id="SSF52540">
    <property type="entry name" value="P-loop containing nucleoside triphosphate hydrolases"/>
    <property type="match status" value="1"/>
</dbReference>
<feature type="binding site" evidence="10">
    <location>
        <begin position="167"/>
        <end position="170"/>
    </location>
    <ligand>
        <name>substrate</name>
    </ligand>
</feature>
<feature type="binding site" evidence="8">
    <location>
        <begin position="11"/>
        <end position="18"/>
    </location>
    <ligand>
        <name>ATP</name>
        <dbReference type="ChEBI" id="CHEBI:30616"/>
    </ligand>
</feature>
<dbReference type="InterPro" id="IPR020633">
    <property type="entry name" value="Thymidine_kinase_CS"/>
</dbReference>
<keyword evidence="3 8" id="KW-0237">DNA synthesis</keyword>
<evidence type="ECO:0000256" key="9">
    <source>
        <dbReference type="PIRSR" id="PIRSR035805-1"/>
    </source>
</evidence>
<dbReference type="GO" id="GO:0008270">
    <property type="term" value="F:zinc ion binding"/>
    <property type="evidence" value="ECO:0007669"/>
    <property type="project" value="UniProtKB-UniRule"/>
</dbReference>
<dbReference type="NCBIfam" id="NF003296">
    <property type="entry name" value="PRK04296.1-1"/>
    <property type="match status" value="1"/>
</dbReference>
<keyword evidence="5 8" id="KW-0547">Nucleotide-binding</keyword>
<evidence type="ECO:0000256" key="10">
    <source>
        <dbReference type="PIRSR" id="PIRSR035805-2"/>
    </source>
</evidence>
<evidence type="ECO:0000256" key="11">
    <source>
        <dbReference type="RuleBase" id="RU000544"/>
    </source>
</evidence>
<name>A0A1F5RGQ3_9BACT</name>
<evidence type="ECO:0000256" key="5">
    <source>
        <dbReference type="ARBA" id="ARBA00022741"/>
    </source>
</evidence>
<dbReference type="Pfam" id="PF00265">
    <property type="entry name" value="TK"/>
    <property type="match status" value="1"/>
</dbReference>
<evidence type="ECO:0000256" key="3">
    <source>
        <dbReference type="ARBA" id="ARBA00022634"/>
    </source>
</evidence>
<feature type="binding site" evidence="8">
    <location>
        <position position="141"/>
    </location>
    <ligand>
        <name>Zn(2+)</name>
        <dbReference type="ChEBI" id="CHEBI:29105"/>
    </ligand>
</feature>
<evidence type="ECO:0000256" key="6">
    <source>
        <dbReference type="ARBA" id="ARBA00022777"/>
    </source>
</evidence>
<evidence type="ECO:0000256" key="2">
    <source>
        <dbReference type="ARBA" id="ARBA00012118"/>
    </source>
</evidence>
<comment type="caution">
    <text evidence="13">The sequence shown here is derived from an EMBL/GenBank/DDBJ whole genome shotgun (WGS) entry which is preliminary data.</text>
</comment>
<dbReference type="EC" id="2.7.1.21" evidence="2 8"/>
<keyword evidence="8" id="KW-0862">Zinc</keyword>
<keyword evidence="6 8" id="KW-0418">Kinase</keyword>
<dbReference type="GO" id="GO:0005524">
    <property type="term" value="F:ATP binding"/>
    <property type="evidence" value="ECO:0007669"/>
    <property type="project" value="UniProtKB-UniRule"/>
</dbReference>
<evidence type="ECO:0000256" key="8">
    <source>
        <dbReference type="HAMAP-Rule" id="MF_00124"/>
    </source>
</evidence>
<dbReference type="PIRSF" id="PIRSF035805">
    <property type="entry name" value="TK_cell"/>
    <property type="match status" value="1"/>
</dbReference>
<feature type="binding site" evidence="8">
    <location>
        <position position="179"/>
    </location>
    <ligand>
        <name>Zn(2+)</name>
        <dbReference type="ChEBI" id="CHEBI:29105"/>
    </ligand>
</feature>
<evidence type="ECO:0000256" key="12">
    <source>
        <dbReference type="RuleBase" id="RU004165"/>
    </source>
</evidence>
<proteinExistence type="inferred from homology"/>
<dbReference type="Gene3D" id="3.40.50.300">
    <property type="entry name" value="P-loop containing nucleotide triphosphate hydrolases"/>
    <property type="match status" value="1"/>
</dbReference>
<dbReference type="EMBL" id="MFFM01000015">
    <property type="protein sequence ID" value="OGF13579.1"/>
    <property type="molecule type" value="Genomic_DNA"/>
</dbReference>
<accession>A0A1F5RGQ3</accession>
<sequence>MQRGQIEVICGCMFSGKTEELIRRLKRATYARQKVQIFKHSFDTRYDELCITTHYGLKLPTVTCLTAGDIIGAVDNKIQVVGIDEVQFYGDDIIPAIEEIAHQDIRVIISGLDMDFRGEPFGPMPQLLTLAEKVDKLSAICSICGEPATRTQRLLDGHPAPYDSEVVSVGSAEKYEARCRKCHIVPNKPGKQRFSMSPQVEI</sequence>
<feature type="binding site" evidence="10">
    <location>
        <position position="175"/>
    </location>
    <ligand>
        <name>substrate</name>
    </ligand>
</feature>
<dbReference type="SUPFAM" id="SSF57716">
    <property type="entry name" value="Glucocorticoid receptor-like (DNA-binding domain)"/>
    <property type="match status" value="1"/>
</dbReference>
<dbReference type="GO" id="GO:0071897">
    <property type="term" value="P:DNA biosynthetic process"/>
    <property type="evidence" value="ECO:0007669"/>
    <property type="project" value="UniProtKB-KW"/>
</dbReference>
<feature type="binding site" evidence="8">
    <location>
        <begin position="84"/>
        <end position="87"/>
    </location>
    <ligand>
        <name>ATP</name>
        <dbReference type="ChEBI" id="CHEBI:30616"/>
    </ligand>
</feature>
<comment type="similarity">
    <text evidence="1 8 12">Belongs to the thymidine kinase family.</text>
</comment>
<keyword evidence="8" id="KW-0963">Cytoplasm</keyword>
<dbReference type="PROSITE" id="PS00603">
    <property type="entry name" value="TK_CELLULAR_TYPE"/>
    <property type="match status" value="1"/>
</dbReference>
<reference evidence="13 14" key="1">
    <citation type="journal article" date="2016" name="Nat. Commun.">
        <title>Thousands of microbial genomes shed light on interconnected biogeochemical processes in an aquifer system.</title>
        <authorList>
            <person name="Anantharaman K."/>
            <person name="Brown C.T."/>
            <person name="Hug L.A."/>
            <person name="Sharon I."/>
            <person name="Castelle C.J."/>
            <person name="Probst A.J."/>
            <person name="Thomas B.C."/>
            <person name="Singh A."/>
            <person name="Wilkins M.J."/>
            <person name="Karaoz U."/>
            <person name="Brodie E.L."/>
            <person name="Williams K.H."/>
            <person name="Hubbard S.S."/>
            <person name="Banfield J.F."/>
        </authorList>
    </citation>
    <scope>NUCLEOTIDE SEQUENCE [LARGE SCALE GENOMIC DNA]</scope>
</reference>
<comment type="subunit">
    <text evidence="8">Homotetramer.</text>
</comment>
<dbReference type="Gene3D" id="3.30.60.20">
    <property type="match status" value="1"/>
</dbReference>
<evidence type="ECO:0000313" key="14">
    <source>
        <dbReference type="Proteomes" id="UP000177230"/>
    </source>
</evidence>
<dbReference type="Proteomes" id="UP000177230">
    <property type="component" value="Unassembled WGS sequence"/>
</dbReference>
<dbReference type="InterPro" id="IPR027417">
    <property type="entry name" value="P-loop_NTPase"/>
</dbReference>
<gene>
    <name evidence="8" type="primary">tdk</name>
    <name evidence="13" type="ORF">A2024_07325</name>
</gene>
<dbReference type="AlphaFoldDB" id="A0A1F5RGQ3"/>
<evidence type="ECO:0000256" key="4">
    <source>
        <dbReference type="ARBA" id="ARBA00022679"/>
    </source>
</evidence>
<dbReference type="InterPro" id="IPR001267">
    <property type="entry name" value="Thymidine_kinase"/>
</dbReference>
<evidence type="ECO:0000256" key="7">
    <source>
        <dbReference type="ARBA" id="ARBA00022840"/>
    </source>
</evidence>
<keyword evidence="4 8" id="KW-0808">Transferase</keyword>
<feature type="binding site" evidence="8">
    <location>
        <position position="144"/>
    </location>
    <ligand>
        <name>Zn(2+)</name>
        <dbReference type="ChEBI" id="CHEBI:29105"/>
    </ligand>
</feature>
<dbReference type="GO" id="GO:0046104">
    <property type="term" value="P:thymidine metabolic process"/>
    <property type="evidence" value="ECO:0007669"/>
    <property type="project" value="TreeGrafter"/>
</dbReference>
<keyword evidence="8" id="KW-0479">Metal-binding</keyword>
<comment type="catalytic activity">
    <reaction evidence="8 11">
        <text>thymidine + ATP = dTMP + ADP + H(+)</text>
        <dbReference type="Rhea" id="RHEA:19129"/>
        <dbReference type="ChEBI" id="CHEBI:15378"/>
        <dbReference type="ChEBI" id="CHEBI:17748"/>
        <dbReference type="ChEBI" id="CHEBI:30616"/>
        <dbReference type="ChEBI" id="CHEBI:63528"/>
        <dbReference type="ChEBI" id="CHEBI:456216"/>
        <dbReference type="EC" id="2.7.1.21"/>
    </reaction>
</comment>
<organism evidence="13 14">
    <name type="scientific">Candidatus Edwardsbacteria bacterium GWF2_54_11</name>
    <dbReference type="NCBI Taxonomy" id="1817851"/>
    <lineage>
        <taxon>Bacteria</taxon>
        <taxon>Candidatus Edwardsiibacteriota</taxon>
    </lineage>
</organism>
<feature type="binding site" evidence="8">
    <location>
        <position position="182"/>
    </location>
    <ligand>
        <name>Zn(2+)</name>
        <dbReference type="ChEBI" id="CHEBI:29105"/>
    </ligand>
</feature>
<feature type="active site" description="Proton acceptor" evidence="8 9">
    <location>
        <position position="85"/>
    </location>
</feature>
<dbReference type="PANTHER" id="PTHR11441">
    <property type="entry name" value="THYMIDINE KINASE"/>
    <property type="match status" value="1"/>
</dbReference>
<dbReference type="PANTHER" id="PTHR11441:SF0">
    <property type="entry name" value="THYMIDINE KINASE, CYTOSOLIC"/>
    <property type="match status" value="1"/>
</dbReference>
<dbReference type="HAMAP" id="MF_00124">
    <property type="entry name" value="Thymidine_kinase"/>
    <property type="match status" value="1"/>
</dbReference>
<dbReference type="GO" id="GO:0004797">
    <property type="term" value="F:thymidine kinase activity"/>
    <property type="evidence" value="ECO:0007669"/>
    <property type="project" value="UniProtKB-UniRule"/>
</dbReference>
<comment type="subcellular location">
    <subcellularLocation>
        <location evidence="8">Cytoplasm</location>
    </subcellularLocation>
</comment>
<protein>
    <recommendedName>
        <fullName evidence="2 8">Thymidine kinase</fullName>
        <ecNumber evidence="2 8">2.7.1.21</ecNumber>
    </recommendedName>
</protein>
<keyword evidence="7 8" id="KW-0067">ATP-binding</keyword>
<evidence type="ECO:0000313" key="13">
    <source>
        <dbReference type="EMBL" id="OGF13579.1"/>
    </source>
</evidence>
<dbReference type="GO" id="GO:0005829">
    <property type="term" value="C:cytosol"/>
    <property type="evidence" value="ECO:0007669"/>
    <property type="project" value="TreeGrafter"/>
</dbReference>